<reference evidence="1" key="1">
    <citation type="submission" date="2018-06" db="EMBL/GenBank/DDBJ databases">
        <authorList>
            <person name="Zhirakovskaya E."/>
        </authorList>
    </citation>
    <scope>NUCLEOTIDE SEQUENCE</scope>
</reference>
<dbReference type="PANTHER" id="PTHR21174:SF0">
    <property type="entry name" value="HD PHOSPHOHYDROLASE FAMILY PROTEIN-RELATED"/>
    <property type="match status" value="1"/>
</dbReference>
<dbReference type="Gene3D" id="1.10.3210.10">
    <property type="entry name" value="Hypothetical protein af1432"/>
    <property type="match status" value="1"/>
</dbReference>
<organism evidence="1">
    <name type="scientific">hydrothermal vent metagenome</name>
    <dbReference type="NCBI Taxonomy" id="652676"/>
    <lineage>
        <taxon>unclassified sequences</taxon>
        <taxon>metagenomes</taxon>
        <taxon>ecological metagenomes</taxon>
    </lineage>
</organism>
<dbReference type="EMBL" id="UOFJ01000259">
    <property type="protein sequence ID" value="VAW67121.1"/>
    <property type="molecule type" value="Genomic_DNA"/>
</dbReference>
<dbReference type="PIRSF" id="PIRSF035170">
    <property type="entry name" value="HD_phosphohydro"/>
    <property type="match status" value="1"/>
</dbReference>
<dbReference type="AlphaFoldDB" id="A0A3B0XHH1"/>
<evidence type="ECO:0000313" key="1">
    <source>
        <dbReference type="EMBL" id="VAW67121.1"/>
    </source>
</evidence>
<keyword evidence="1" id="KW-0378">Hydrolase</keyword>
<proteinExistence type="predicted"/>
<dbReference type="SUPFAM" id="SSF109604">
    <property type="entry name" value="HD-domain/PDEase-like"/>
    <property type="match status" value="1"/>
</dbReference>
<sequence length="206" mass="24206">MFTSRNLQNTLLNLGLSPDESLFTQLEAAYTEKTRYYHTGRHISQCLRQFQKIQDLAVFPHEIEFSIWFHDVIYDTHRADNEEKSAAIAVDYLKQHQPGSDIVHRIEDMIVATKTHNPSTPDCALLIDVDLSILGTKPETFEYFDSQIRKEYEWVPDADFRQGRIAVLKSFLDRASIFHTEYFCHKYEKQAKQNLLRKINELTTQY</sequence>
<protein>
    <submittedName>
        <fullName evidence="1">COG4339 metal-dependent phosphohydrolase, HD superfamily</fullName>
    </submittedName>
</protein>
<dbReference type="GO" id="GO:0016787">
    <property type="term" value="F:hydrolase activity"/>
    <property type="evidence" value="ECO:0007669"/>
    <property type="project" value="UniProtKB-KW"/>
</dbReference>
<name>A0A3B0XHH1_9ZZZZ</name>
<gene>
    <name evidence="1" type="ORF">MNBD_GAMMA10-387</name>
</gene>
<dbReference type="InterPro" id="IPR009218">
    <property type="entry name" value="HD_phosphohydro"/>
</dbReference>
<dbReference type="PANTHER" id="PTHR21174">
    <property type="match status" value="1"/>
</dbReference>
<accession>A0A3B0XHH1</accession>